<accession>A0ABQ5BTU7</accession>
<gene>
    <name evidence="5" type="ORF">Tco_0876395</name>
</gene>
<evidence type="ECO:0000313" key="6">
    <source>
        <dbReference type="Proteomes" id="UP001151760"/>
    </source>
</evidence>
<dbReference type="PANTHER" id="PTHR35317:SF35">
    <property type="entry name" value="DUF4219 DOMAIN-CONTAINING PROTEIN"/>
    <property type="match status" value="1"/>
</dbReference>
<keyword evidence="1" id="KW-0862">Zinc</keyword>
<dbReference type="SUPFAM" id="SSF57756">
    <property type="entry name" value="Retrovirus zinc finger-like domains"/>
    <property type="match status" value="1"/>
</dbReference>
<name>A0ABQ5BTU7_9ASTR</name>
<evidence type="ECO:0000256" key="1">
    <source>
        <dbReference type="PROSITE-ProRule" id="PRU00047"/>
    </source>
</evidence>
<dbReference type="PANTHER" id="PTHR35317">
    <property type="entry name" value="OS04G0629600 PROTEIN"/>
    <property type="match status" value="1"/>
</dbReference>
<sequence>MDLESAQNNALAKLPLLKQGDYDTWRLRIESYIQLQDYALWEIIEDGNSFKPVARTTTNADGTSTSTIPGAVTAEEKIQKKNDLKARSILMMTLPSEHLLTFNQYKDAKTLFEAIEARFGGNEATKKTQKTLLKQMYENFNASSSESLDSIFTRLQKIVSQLAILGENISQEDLNFKFLRSLPSEWSMHVVVWRNKPDLGSISFDDLYNNFKIVEQEVKRSVISSSNSSSQNVAFVSTPSSTNDVNTSNVHVSTASSSLSTASTTDNTARLNDLEEIDLKWQLALLSMKARKFHQRTGKKIIINGSDTAGYDKTKVECFNCHKMGHFARECRNPRSQEYRSRNQDSSRKTVNVEESSSKAMLAIDGVGFDWSFMTEEKTPTNFALMAFSDSKVHNNKTCTKTCLKSFEDLKSQYDNLRIELNKSEFDLANYKRSLASVEEQLVFYKKNEGMLCAQIAVLKRDALFNESEINALKIQIERLKKEKESNQIKIDNFENASKSLDKLIGYQISDNNRKGVGYNAVPPPPTGLFAPSTIDLSNSGLEEFKQPEFEGYGVKVNKSVSENYSNEIKKTSGAPIIEDWISDCDEDETLKKVLESANVQKPKQADQPRKISQNPRNNSTNLNTPMSKKLGVGFQFTQKACFVYGSFNHLIKDCDFHDKKMVQKLVLNNVKKGTGQREVRPGWNSAMRTNHQNFSNSRRNFAPTAVLTKSGLVPISTARQSSSRAAASVSTVRPIKTAAPKSFVNVAKTRPNAFQKLHSPSRRPFYQQTALKNRNLNNKVNTVKVNSVNTAKGKRVTSAVGEQGINAVKSKACWVWRPKIKVLDHVSKNNGSYICKQFDYVDPTGLEFKVLVVYHTTNGHQFTMSNRQERIGYSRANDNWISKIDCLLSSKVLFEGRLMMFIMHSSMIEKFVTSDKKCQPHRKIKRGQDTKVPQFGGPLDKGLWLAASNSPHDIHLSGSLEQDLKQTKQVYGKALTKLVKKVKHLEDQLKSTTKRRKAKIHAEEGDSFDRFTLCFEKTFKSYTRRRSTDSLKVSTAGDLFSTAEKFLRFDREDLVALRSLVKERFRSAEPTEDMKKALWVELKRLFEPDKDDVLWKLQRYIYCQLQLWH</sequence>
<feature type="region of interest" description="Disordered" evidence="3">
    <location>
        <begin position="598"/>
        <end position="627"/>
    </location>
</feature>
<dbReference type="PROSITE" id="PS50158">
    <property type="entry name" value="ZF_CCHC"/>
    <property type="match status" value="1"/>
</dbReference>
<keyword evidence="1" id="KW-0863">Zinc-finger</keyword>
<keyword evidence="1" id="KW-0479">Metal-binding</keyword>
<keyword evidence="6" id="KW-1185">Reference proteome</keyword>
<keyword evidence="2" id="KW-0175">Coiled coil</keyword>
<proteinExistence type="predicted"/>
<dbReference type="EMBL" id="BQNB010013579">
    <property type="protein sequence ID" value="GJT17689.1"/>
    <property type="molecule type" value="Genomic_DNA"/>
</dbReference>
<evidence type="ECO:0000256" key="2">
    <source>
        <dbReference type="SAM" id="Coils"/>
    </source>
</evidence>
<dbReference type="Proteomes" id="UP001151760">
    <property type="component" value="Unassembled WGS sequence"/>
</dbReference>
<dbReference type="SMART" id="SM00343">
    <property type="entry name" value="ZnF_C2HC"/>
    <property type="match status" value="2"/>
</dbReference>
<feature type="coiled-coil region" evidence="2">
    <location>
        <begin position="407"/>
        <end position="497"/>
    </location>
</feature>
<dbReference type="Gene3D" id="4.10.60.10">
    <property type="entry name" value="Zinc finger, CCHC-type"/>
    <property type="match status" value="1"/>
</dbReference>
<dbReference type="InterPro" id="IPR036875">
    <property type="entry name" value="Znf_CCHC_sf"/>
</dbReference>
<reference evidence="5" key="2">
    <citation type="submission" date="2022-01" db="EMBL/GenBank/DDBJ databases">
        <authorList>
            <person name="Yamashiro T."/>
            <person name="Shiraishi A."/>
            <person name="Satake H."/>
            <person name="Nakayama K."/>
        </authorList>
    </citation>
    <scope>NUCLEOTIDE SEQUENCE</scope>
</reference>
<feature type="domain" description="CCHC-type" evidence="4">
    <location>
        <begin position="318"/>
        <end position="333"/>
    </location>
</feature>
<dbReference type="InterPro" id="IPR001878">
    <property type="entry name" value="Znf_CCHC"/>
</dbReference>
<dbReference type="Pfam" id="PF14223">
    <property type="entry name" value="Retrotran_gag_2"/>
    <property type="match status" value="1"/>
</dbReference>
<evidence type="ECO:0000313" key="5">
    <source>
        <dbReference type="EMBL" id="GJT17689.1"/>
    </source>
</evidence>
<evidence type="ECO:0000259" key="4">
    <source>
        <dbReference type="PROSITE" id="PS50158"/>
    </source>
</evidence>
<organism evidence="5 6">
    <name type="scientific">Tanacetum coccineum</name>
    <dbReference type="NCBI Taxonomy" id="301880"/>
    <lineage>
        <taxon>Eukaryota</taxon>
        <taxon>Viridiplantae</taxon>
        <taxon>Streptophyta</taxon>
        <taxon>Embryophyta</taxon>
        <taxon>Tracheophyta</taxon>
        <taxon>Spermatophyta</taxon>
        <taxon>Magnoliopsida</taxon>
        <taxon>eudicotyledons</taxon>
        <taxon>Gunneridae</taxon>
        <taxon>Pentapetalae</taxon>
        <taxon>asterids</taxon>
        <taxon>campanulids</taxon>
        <taxon>Asterales</taxon>
        <taxon>Asteraceae</taxon>
        <taxon>Asteroideae</taxon>
        <taxon>Anthemideae</taxon>
        <taxon>Anthemidinae</taxon>
        <taxon>Tanacetum</taxon>
    </lineage>
</organism>
<evidence type="ECO:0000256" key="3">
    <source>
        <dbReference type="SAM" id="MobiDB-lite"/>
    </source>
</evidence>
<comment type="caution">
    <text evidence="5">The sequence shown here is derived from an EMBL/GenBank/DDBJ whole genome shotgun (WGS) entry which is preliminary data.</text>
</comment>
<reference evidence="5" key="1">
    <citation type="journal article" date="2022" name="Int. J. Mol. Sci.">
        <title>Draft Genome of Tanacetum Coccineum: Genomic Comparison of Closely Related Tanacetum-Family Plants.</title>
        <authorList>
            <person name="Yamashiro T."/>
            <person name="Shiraishi A."/>
            <person name="Nakayama K."/>
            <person name="Satake H."/>
        </authorList>
    </citation>
    <scope>NUCLEOTIDE SEQUENCE</scope>
</reference>
<dbReference type="Pfam" id="PF00098">
    <property type="entry name" value="zf-CCHC"/>
    <property type="match status" value="1"/>
</dbReference>
<feature type="compositionally biased region" description="Polar residues" evidence="3">
    <location>
        <begin position="611"/>
        <end position="627"/>
    </location>
</feature>
<protein>
    <submittedName>
        <fullName evidence="5">Ribonuclease H-like domain-containing protein</fullName>
    </submittedName>
</protein>